<organism evidence="11 12">
    <name type="scientific">Sinomonas humi</name>
    <dbReference type="NCBI Taxonomy" id="1338436"/>
    <lineage>
        <taxon>Bacteria</taxon>
        <taxon>Bacillati</taxon>
        <taxon>Actinomycetota</taxon>
        <taxon>Actinomycetes</taxon>
        <taxon>Micrococcales</taxon>
        <taxon>Micrococcaceae</taxon>
        <taxon>Sinomonas</taxon>
    </lineage>
</organism>
<dbReference type="GO" id="GO:0005524">
    <property type="term" value="F:ATP binding"/>
    <property type="evidence" value="ECO:0007669"/>
    <property type="project" value="UniProtKB-UniRule"/>
</dbReference>
<keyword evidence="7 9" id="KW-0067">ATP-binding</keyword>
<comment type="function">
    <text evidence="9">Catalyzes the ATP-dependent phosphorylation of N-acetyl-L-glutamate.</text>
</comment>
<dbReference type="PANTHER" id="PTHR23342:SF0">
    <property type="entry name" value="N-ACETYLGLUTAMATE SYNTHASE, MITOCHONDRIAL"/>
    <property type="match status" value="1"/>
</dbReference>
<keyword evidence="5 9" id="KW-0547">Nucleotide-binding</keyword>
<dbReference type="RefSeq" id="WP_043127616.1">
    <property type="nucleotide sequence ID" value="NZ_JTDL01000151.1"/>
</dbReference>
<dbReference type="AlphaFoldDB" id="A0A0B2ABI5"/>
<comment type="subcellular location">
    <subcellularLocation>
        <location evidence="9">Cytoplasm</location>
    </subcellularLocation>
</comment>
<evidence type="ECO:0000256" key="2">
    <source>
        <dbReference type="ARBA" id="ARBA00022571"/>
    </source>
</evidence>
<dbReference type="NCBIfam" id="TIGR00761">
    <property type="entry name" value="argB"/>
    <property type="match status" value="1"/>
</dbReference>
<keyword evidence="9" id="KW-0963">Cytoplasm</keyword>
<feature type="binding site" evidence="9">
    <location>
        <position position="212"/>
    </location>
    <ligand>
        <name>substrate</name>
    </ligand>
</feature>
<dbReference type="SUPFAM" id="SSF53633">
    <property type="entry name" value="Carbamate kinase-like"/>
    <property type="match status" value="1"/>
</dbReference>
<dbReference type="STRING" id="1338436.LK10_19445"/>
<dbReference type="PIRSF" id="PIRSF000728">
    <property type="entry name" value="NAGK"/>
    <property type="match status" value="1"/>
</dbReference>
<evidence type="ECO:0000256" key="7">
    <source>
        <dbReference type="ARBA" id="ARBA00022840"/>
    </source>
</evidence>
<evidence type="ECO:0000259" key="10">
    <source>
        <dbReference type="Pfam" id="PF00696"/>
    </source>
</evidence>
<dbReference type="InterPro" id="IPR041727">
    <property type="entry name" value="NAGK-C"/>
</dbReference>
<comment type="catalytic activity">
    <reaction evidence="8 9">
        <text>N-acetyl-L-glutamate + ATP = N-acetyl-L-glutamyl 5-phosphate + ADP</text>
        <dbReference type="Rhea" id="RHEA:14629"/>
        <dbReference type="ChEBI" id="CHEBI:30616"/>
        <dbReference type="ChEBI" id="CHEBI:44337"/>
        <dbReference type="ChEBI" id="CHEBI:57936"/>
        <dbReference type="ChEBI" id="CHEBI:456216"/>
        <dbReference type="EC" id="2.7.2.8"/>
    </reaction>
</comment>
<keyword evidence="4 9" id="KW-0808">Transferase</keyword>
<sequence>MTESATNTASNTNIRLAMDKAATLIEALPWIQKFAGSTMVVKYGGNAMVNDELRRAFAEDIVFLHHVGIRPVVVHGGGPQINRMLERVGIESEFKGGLRVTTPEAMDVVRMVLTGQVGRELVGLINSHGPYAVGLSGEDAGLLRAVRTGAVVDGEEVDLGLVGEVVGVDPAAVHDILEAGRIPVISTVAPEVVGHDARDGVNDYRPTGQVLNVNADTAAAAVAVALGASRLVVLTDVEGLYRNWPDRDSLVSQISASELRDMLPSLESGMIPKMSACLKAVTEGVDRAAIVDGRSPHTMLLEIFTDAGVGTQVVPDEHAGGTA</sequence>
<name>A0A0B2ABI5_9MICC</name>
<dbReference type="PRINTS" id="PR00474">
    <property type="entry name" value="GLU5KINASE"/>
</dbReference>
<evidence type="ECO:0000256" key="9">
    <source>
        <dbReference type="HAMAP-Rule" id="MF_00082"/>
    </source>
</evidence>
<dbReference type="EMBL" id="JTDL01000151">
    <property type="protein sequence ID" value="KHL00565.1"/>
    <property type="molecule type" value="Genomic_DNA"/>
</dbReference>
<proteinExistence type="inferred from homology"/>
<dbReference type="HAMAP" id="MF_00082">
    <property type="entry name" value="ArgB"/>
    <property type="match status" value="1"/>
</dbReference>
<dbReference type="UniPathway" id="UPA00068">
    <property type="reaction ID" value="UER00107"/>
</dbReference>
<comment type="caution">
    <text evidence="11">The sequence shown here is derived from an EMBL/GenBank/DDBJ whole genome shotgun (WGS) entry which is preliminary data.</text>
</comment>
<dbReference type="FunFam" id="3.40.1160.10:FF:000004">
    <property type="entry name" value="Acetylglutamate kinase"/>
    <property type="match status" value="1"/>
</dbReference>
<dbReference type="CDD" id="cd04250">
    <property type="entry name" value="AAK_NAGK-C"/>
    <property type="match status" value="1"/>
</dbReference>
<keyword evidence="3 9" id="KW-0028">Amino-acid biosynthesis</keyword>
<feature type="site" description="Transition state stabilizer" evidence="9">
    <location>
        <position position="42"/>
    </location>
</feature>
<evidence type="ECO:0000313" key="11">
    <source>
        <dbReference type="EMBL" id="KHL00565.1"/>
    </source>
</evidence>
<dbReference type="OrthoDB" id="9803155at2"/>
<gene>
    <name evidence="9" type="primary">argB</name>
    <name evidence="11" type="ORF">LK10_19445</name>
</gene>
<evidence type="ECO:0000256" key="4">
    <source>
        <dbReference type="ARBA" id="ARBA00022679"/>
    </source>
</evidence>
<dbReference type="Gene3D" id="3.40.1160.10">
    <property type="entry name" value="Acetylglutamate kinase-like"/>
    <property type="match status" value="1"/>
</dbReference>
<keyword evidence="2 9" id="KW-0055">Arginine biosynthesis</keyword>
<evidence type="ECO:0000256" key="3">
    <source>
        <dbReference type="ARBA" id="ARBA00022605"/>
    </source>
</evidence>
<evidence type="ECO:0000256" key="1">
    <source>
        <dbReference type="ARBA" id="ARBA00004828"/>
    </source>
</evidence>
<feature type="site" description="Transition state stabilizer" evidence="9">
    <location>
        <position position="273"/>
    </location>
</feature>
<dbReference type="InterPro" id="IPR004662">
    <property type="entry name" value="AcgluKinase_fam"/>
</dbReference>
<evidence type="ECO:0000313" key="12">
    <source>
        <dbReference type="Proteomes" id="UP000030982"/>
    </source>
</evidence>
<evidence type="ECO:0000256" key="6">
    <source>
        <dbReference type="ARBA" id="ARBA00022777"/>
    </source>
</evidence>
<reference evidence="11 12" key="1">
    <citation type="submission" date="2014-09" db="EMBL/GenBank/DDBJ databases">
        <title>Genome sequence of Sinomonas sp. MUSC 117.</title>
        <authorList>
            <person name="Lee L.-H."/>
        </authorList>
    </citation>
    <scope>NUCLEOTIDE SEQUENCE [LARGE SCALE GENOMIC DNA]</scope>
    <source>
        <strain evidence="11 12">MUSC 117</strain>
    </source>
</reference>
<evidence type="ECO:0000256" key="8">
    <source>
        <dbReference type="ARBA" id="ARBA00048141"/>
    </source>
</evidence>
<feature type="binding site" evidence="9">
    <location>
        <begin position="77"/>
        <end position="78"/>
    </location>
    <ligand>
        <name>substrate</name>
    </ligand>
</feature>
<dbReference type="InterPro" id="IPR001057">
    <property type="entry name" value="Glu/AcGlu_kinase"/>
</dbReference>
<dbReference type="EC" id="2.7.2.8" evidence="9"/>
<dbReference type="GO" id="GO:0003991">
    <property type="term" value="F:acetylglutamate kinase activity"/>
    <property type="evidence" value="ECO:0007669"/>
    <property type="project" value="UniProtKB-UniRule"/>
</dbReference>
<feature type="binding site" evidence="9">
    <location>
        <position position="99"/>
    </location>
    <ligand>
        <name>substrate</name>
    </ligand>
</feature>
<protein>
    <recommendedName>
        <fullName evidence="9">Acetylglutamate kinase</fullName>
        <ecNumber evidence="9">2.7.2.8</ecNumber>
    </recommendedName>
    <alternativeName>
        <fullName evidence="9">N-acetyl-L-glutamate 5-phosphotransferase</fullName>
    </alternativeName>
    <alternativeName>
        <fullName evidence="9">NAG kinase</fullName>
        <shortName evidence="9">NAGK</shortName>
    </alternativeName>
</protein>
<comment type="pathway">
    <text evidence="1 9">Amino-acid biosynthesis; L-arginine biosynthesis; N(2)-acetyl-L-ornithine from L-glutamate: step 2/4.</text>
</comment>
<dbReference type="InterPro" id="IPR037528">
    <property type="entry name" value="ArgB"/>
</dbReference>
<dbReference type="Pfam" id="PF00696">
    <property type="entry name" value="AA_kinase"/>
    <property type="match status" value="1"/>
</dbReference>
<evidence type="ECO:0000256" key="5">
    <source>
        <dbReference type="ARBA" id="ARBA00022741"/>
    </source>
</evidence>
<dbReference type="PANTHER" id="PTHR23342">
    <property type="entry name" value="N-ACETYLGLUTAMATE SYNTHASE"/>
    <property type="match status" value="1"/>
</dbReference>
<keyword evidence="6 9" id="KW-0418">Kinase</keyword>
<dbReference type="GO" id="GO:0042450">
    <property type="term" value="P:L-arginine biosynthetic process via ornithine"/>
    <property type="evidence" value="ECO:0007669"/>
    <property type="project" value="UniProtKB-UniRule"/>
</dbReference>
<keyword evidence="12" id="KW-1185">Reference proteome</keyword>
<comment type="similarity">
    <text evidence="9">Belongs to the acetylglutamate kinase family. ArgB subfamily.</text>
</comment>
<feature type="domain" description="Aspartate/glutamate/uridylate kinase" evidence="10">
    <location>
        <begin position="38"/>
        <end position="292"/>
    </location>
</feature>
<dbReference type="InterPro" id="IPR001048">
    <property type="entry name" value="Asp/Glu/Uridylate_kinase"/>
</dbReference>
<dbReference type="InterPro" id="IPR036393">
    <property type="entry name" value="AceGlu_kinase-like_sf"/>
</dbReference>
<accession>A0A0B2ABI5</accession>
<dbReference type="Proteomes" id="UP000030982">
    <property type="component" value="Unassembled WGS sequence"/>
</dbReference>
<dbReference type="GO" id="GO:0005737">
    <property type="term" value="C:cytoplasm"/>
    <property type="evidence" value="ECO:0007669"/>
    <property type="project" value="UniProtKB-SubCell"/>
</dbReference>